<proteinExistence type="predicted"/>
<organism evidence="2 3">
    <name type="scientific">Dendrothele bispora (strain CBS 962.96)</name>
    <dbReference type="NCBI Taxonomy" id="1314807"/>
    <lineage>
        <taxon>Eukaryota</taxon>
        <taxon>Fungi</taxon>
        <taxon>Dikarya</taxon>
        <taxon>Basidiomycota</taxon>
        <taxon>Agaricomycotina</taxon>
        <taxon>Agaricomycetes</taxon>
        <taxon>Agaricomycetidae</taxon>
        <taxon>Agaricales</taxon>
        <taxon>Agaricales incertae sedis</taxon>
        <taxon>Dendrothele</taxon>
    </lineage>
</organism>
<evidence type="ECO:0000256" key="1">
    <source>
        <dbReference type="SAM" id="MobiDB-lite"/>
    </source>
</evidence>
<feature type="non-terminal residue" evidence="2">
    <location>
        <position position="463"/>
    </location>
</feature>
<feature type="compositionally biased region" description="Low complexity" evidence="1">
    <location>
        <begin position="382"/>
        <end position="405"/>
    </location>
</feature>
<feature type="region of interest" description="Disordered" evidence="1">
    <location>
        <begin position="90"/>
        <end position="114"/>
    </location>
</feature>
<sequence>MSPSVTSLGESPLSSYPVVDSQHTGNGSLLFKRASLDAVGVGNNEQAPVRPTIHTESLSNPIDADISDEYNDLSFAINVSFDPSFSSPGTSTPFLSPISPSLSNPSPSPVSPFGSPYWHNDDRFSSAFIPLDPTSTLSPTKPRLSLLPPDDDCNRPTTCSPAEVFSAFPAFTDDDDNIDLGGVPFGFTDDLDPERDFVTFFGVDTEMIDGANTDQDADADVDDNLQFTGSGGKSAGIPVPHSHCRSPSFADDGSMSVHNIGMDGGINPTVLVGDGDKTSFPSPADRRERSPPAADISARASAKERRRTVPARKSEEEKSVTSDIPVPVPVPAPRSQAKPRNTRSRRTTTTTTTDNGVAIISSERGLRPIASRRQAGKIQRGLPSVPSLDKSSSSNSDMPSPLSSTRRSRAAKRKIGSMREGEEDQDEEKDEYKDENDEDDSYQDDDDIDVNYSQQPPSKKRAL</sequence>
<dbReference type="Proteomes" id="UP000297245">
    <property type="component" value="Unassembled WGS sequence"/>
</dbReference>
<name>A0A4S8L8J1_DENBC</name>
<protein>
    <submittedName>
        <fullName evidence="2">Uncharacterized protein</fullName>
    </submittedName>
</protein>
<feature type="compositionally biased region" description="Basic residues" evidence="1">
    <location>
        <begin position="406"/>
        <end position="416"/>
    </location>
</feature>
<feature type="region of interest" description="Disordered" evidence="1">
    <location>
        <begin position="266"/>
        <end position="463"/>
    </location>
</feature>
<feature type="compositionally biased region" description="Acidic residues" evidence="1">
    <location>
        <begin position="421"/>
        <end position="449"/>
    </location>
</feature>
<feature type="compositionally biased region" description="Polar residues" evidence="1">
    <location>
        <begin position="1"/>
        <end position="14"/>
    </location>
</feature>
<dbReference type="EMBL" id="ML179568">
    <property type="protein sequence ID" value="THU85024.1"/>
    <property type="molecule type" value="Genomic_DNA"/>
</dbReference>
<gene>
    <name evidence="2" type="ORF">K435DRAFT_783477</name>
</gene>
<dbReference type="AlphaFoldDB" id="A0A4S8L8J1"/>
<evidence type="ECO:0000313" key="2">
    <source>
        <dbReference type="EMBL" id="THU85024.1"/>
    </source>
</evidence>
<accession>A0A4S8L8J1</accession>
<feature type="region of interest" description="Disordered" evidence="1">
    <location>
        <begin position="1"/>
        <end position="20"/>
    </location>
</feature>
<evidence type="ECO:0000313" key="3">
    <source>
        <dbReference type="Proteomes" id="UP000297245"/>
    </source>
</evidence>
<reference evidence="2 3" key="1">
    <citation type="journal article" date="2019" name="Nat. Ecol. Evol.">
        <title>Megaphylogeny resolves global patterns of mushroom evolution.</title>
        <authorList>
            <person name="Varga T."/>
            <person name="Krizsan K."/>
            <person name="Foldi C."/>
            <person name="Dima B."/>
            <person name="Sanchez-Garcia M."/>
            <person name="Sanchez-Ramirez S."/>
            <person name="Szollosi G.J."/>
            <person name="Szarkandi J.G."/>
            <person name="Papp V."/>
            <person name="Albert L."/>
            <person name="Andreopoulos W."/>
            <person name="Angelini C."/>
            <person name="Antonin V."/>
            <person name="Barry K.W."/>
            <person name="Bougher N.L."/>
            <person name="Buchanan P."/>
            <person name="Buyck B."/>
            <person name="Bense V."/>
            <person name="Catcheside P."/>
            <person name="Chovatia M."/>
            <person name="Cooper J."/>
            <person name="Damon W."/>
            <person name="Desjardin D."/>
            <person name="Finy P."/>
            <person name="Geml J."/>
            <person name="Haridas S."/>
            <person name="Hughes K."/>
            <person name="Justo A."/>
            <person name="Karasinski D."/>
            <person name="Kautmanova I."/>
            <person name="Kiss B."/>
            <person name="Kocsube S."/>
            <person name="Kotiranta H."/>
            <person name="LaButti K.M."/>
            <person name="Lechner B.E."/>
            <person name="Liimatainen K."/>
            <person name="Lipzen A."/>
            <person name="Lukacs Z."/>
            <person name="Mihaltcheva S."/>
            <person name="Morgado L.N."/>
            <person name="Niskanen T."/>
            <person name="Noordeloos M.E."/>
            <person name="Ohm R.A."/>
            <person name="Ortiz-Santana B."/>
            <person name="Ovrebo C."/>
            <person name="Racz N."/>
            <person name="Riley R."/>
            <person name="Savchenko A."/>
            <person name="Shiryaev A."/>
            <person name="Soop K."/>
            <person name="Spirin V."/>
            <person name="Szebenyi C."/>
            <person name="Tomsovsky M."/>
            <person name="Tulloss R.E."/>
            <person name="Uehling J."/>
            <person name="Grigoriev I.V."/>
            <person name="Vagvolgyi C."/>
            <person name="Papp T."/>
            <person name="Martin F.M."/>
            <person name="Miettinen O."/>
            <person name="Hibbett D.S."/>
            <person name="Nagy L.G."/>
        </authorList>
    </citation>
    <scope>NUCLEOTIDE SEQUENCE [LARGE SCALE GENOMIC DNA]</scope>
    <source>
        <strain evidence="2 3">CBS 962.96</strain>
    </source>
</reference>
<keyword evidence="3" id="KW-1185">Reference proteome</keyword>